<dbReference type="InterPro" id="IPR012944">
    <property type="entry name" value="SusD_RagB_dom"/>
</dbReference>
<feature type="chain" id="PRO_5045221842" evidence="6">
    <location>
        <begin position="21"/>
        <end position="459"/>
    </location>
</feature>
<dbReference type="RefSeq" id="WP_380897139.1">
    <property type="nucleotide sequence ID" value="NZ_JBHTKY010000019.1"/>
</dbReference>
<comment type="similarity">
    <text evidence="2">Belongs to the SusD family.</text>
</comment>
<evidence type="ECO:0000313" key="10">
    <source>
        <dbReference type="Proteomes" id="UP001597205"/>
    </source>
</evidence>
<keyword evidence="10" id="KW-1185">Reference proteome</keyword>
<protein>
    <submittedName>
        <fullName evidence="9">RagB/SusD family nutrient uptake outer membrane protein</fullName>
    </submittedName>
</protein>
<proteinExistence type="inferred from homology"/>
<evidence type="ECO:0000256" key="5">
    <source>
        <dbReference type="ARBA" id="ARBA00023237"/>
    </source>
</evidence>
<dbReference type="EMBL" id="JBHTKY010000019">
    <property type="protein sequence ID" value="MFD1166464.1"/>
    <property type="molecule type" value="Genomic_DNA"/>
</dbReference>
<dbReference type="Pfam" id="PF07980">
    <property type="entry name" value="SusD_RagB"/>
    <property type="match status" value="1"/>
</dbReference>
<evidence type="ECO:0000256" key="3">
    <source>
        <dbReference type="ARBA" id="ARBA00022729"/>
    </source>
</evidence>
<gene>
    <name evidence="9" type="ORF">ACFQ2C_12690</name>
</gene>
<keyword evidence="5" id="KW-0998">Cell outer membrane</keyword>
<comment type="caution">
    <text evidence="9">The sequence shown here is derived from an EMBL/GenBank/DDBJ whole genome shotgun (WGS) entry which is preliminary data.</text>
</comment>
<evidence type="ECO:0000313" key="9">
    <source>
        <dbReference type="EMBL" id="MFD1166464.1"/>
    </source>
</evidence>
<sequence length="459" mass="51836">MMKRSIFYFIALLSLLGCSAEFLEERPNSNVVVPASPDDFQRLLDNFTAVGYTSALPHLSADEYFITSESDWLSSRSATERNAYVWERDVFGGEVAREDWNAPYRTVFYANSIIDGVQKQTGGLIQGGQYAEVYGQAHFHRARANYDLLKNFSVPFDSLTQSSDLGIPLRRDPSVDALMPRASVQECYASVFADLQEALAHLKSYGPLPERNRPTRLAVFAQLSRIYLYRGEFHLAERYADSVLNRYDRLIDYNSVSTETNTPFSLTNDELILYGATNSYNNASQLNQGGTVFVDTALMALYDTGDLRRSVFFREVLPGRHIVKRGYNGSGLSPFNGLAVDEVLLIKAECLVRRGDLHGAEVLYNRLRKHRYSLGTYASTTFLEASSALELVLLERRKELVWRGIRWDDIKRLNGRGAGIVLRRTLGGKVHTLEPTSGRYVFNIPQDEINRSGIAQNER</sequence>
<comment type="subcellular location">
    <subcellularLocation>
        <location evidence="1">Cell outer membrane</location>
    </subcellularLocation>
</comment>
<dbReference type="PROSITE" id="PS51257">
    <property type="entry name" value="PROKAR_LIPOPROTEIN"/>
    <property type="match status" value="1"/>
</dbReference>
<name>A0ABW3RMN1_9SPHI</name>
<dbReference type="InterPro" id="IPR033985">
    <property type="entry name" value="SusD-like_N"/>
</dbReference>
<dbReference type="Proteomes" id="UP001597205">
    <property type="component" value="Unassembled WGS sequence"/>
</dbReference>
<evidence type="ECO:0000256" key="6">
    <source>
        <dbReference type="SAM" id="SignalP"/>
    </source>
</evidence>
<evidence type="ECO:0000256" key="4">
    <source>
        <dbReference type="ARBA" id="ARBA00023136"/>
    </source>
</evidence>
<evidence type="ECO:0000256" key="2">
    <source>
        <dbReference type="ARBA" id="ARBA00006275"/>
    </source>
</evidence>
<feature type="domain" description="RagB/SusD" evidence="7">
    <location>
        <begin position="342"/>
        <end position="415"/>
    </location>
</feature>
<dbReference type="Gene3D" id="1.25.40.390">
    <property type="match status" value="1"/>
</dbReference>
<reference evidence="10" key="1">
    <citation type="journal article" date="2019" name="Int. J. Syst. Evol. Microbiol.">
        <title>The Global Catalogue of Microorganisms (GCM) 10K type strain sequencing project: providing services to taxonomists for standard genome sequencing and annotation.</title>
        <authorList>
            <consortium name="The Broad Institute Genomics Platform"/>
            <consortium name="The Broad Institute Genome Sequencing Center for Infectious Disease"/>
            <person name="Wu L."/>
            <person name="Ma J."/>
        </authorList>
    </citation>
    <scope>NUCLEOTIDE SEQUENCE [LARGE SCALE GENOMIC DNA]</scope>
    <source>
        <strain evidence="10">CCUG 52468</strain>
    </source>
</reference>
<evidence type="ECO:0000259" key="7">
    <source>
        <dbReference type="Pfam" id="PF07980"/>
    </source>
</evidence>
<dbReference type="Pfam" id="PF14322">
    <property type="entry name" value="SusD-like_3"/>
    <property type="match status" value="1"/>
</dbReference>
<keyword evidence="3 6" id="KW-0732">Signal</keyword>
<keyword evidence="4" id="KW-0472">Membrane</keyword>
<feature type="signal peptide" evidence="6">
    <location>
        <begin position="1"/>
        <end position="20"/>
    </location>
</feature>
<accession>A0ABW3RMN1</accession>
<dbReference type="InterPro" id="IPR011990">
    <property type="entry name" value="TPR-like_helical_dom_sf"/>
</dbReference>
<organism evidence="9 10">
    <name type="scientific">Sphingobacterium daejeonense</name>
    <dbReference type="NCBI Taxonomy" id="371142"/>
    <lineage>
        <taxon>Bacteria</taxon>
        <taxon>Pseudomonadati</taxon>
        <taxon>Bacteroidota</taxon>
        <taxon>Sphingobacteriia</taxon>
        <taxon>Sphingobacteriales</taxon>
        <taxon>Sphingobacteriaceae</taxon>
        <taxon>Sphingobacterium</taxon>
    </lineage>
</organism>
<evidence type="ECO:0000256" key="1">
    <source>
        <dbReference type="ARBA" id="ARBA00004442"/>
    </source>
</evidence>
<feature type="domain" description="SusD-like N-terminal" evidence="8">
    <location>
        <begin position="21"/>
        <end position="228"/>
    </location>
</feature>
<evidence type="ECO:0000259" key="8">
    <source>
        <dbReference type="Pfam" id="PF14322"/>
    </source>
</evidence>
<dbReference type="SUPFAM" id="SSF48452">
    <property type="entry name" value="TPR-like"/>
    <property type="match status" value="1"/>
</dbReference>